<dbReference type="Proteomes" id="UP000293162">
    <property type="component" value="Unassembled WGS sequence"/>
</dbReference>
<keyword evidence="2" id="KW-1185">Reference proteome</keyword>
<dbReference type="InterPro" id="IPR058595">
    <property type="entry name" value="Avidin-like"/>
</dbReference>
<sequence length="117" mass="13111">MLNFHKKIFGSLSNTANGEVGDETLFYYSQAGDIVWAEYAGGAIVKGFLIAKVVEKNALDMRYEHINKAGELMTGRCYSTPEVLPDGRIRLYEKWQWTSGDLSLGESIVEEIIKKTS</sequence>
<name>A0A4Q5LWT1_9BACT</name>
<evidence type="ECO:0000313" key="1">
    <source>
        <dbReference type="EMBL" id="RYU94055.1"/>
    </source>
</evidence>
<gene>
    <name evidence="1" type="ORF">EWM59_18975</name>
</gene>
<dbReference type="RefSeq" id="WP_130022836.1">
    <property type="nucleotide sequence ID" value="NZ_SEWF01000032.1"/>
</dbReference>
<accession>A0A4Q5LWT1</accession>
<reference evidence="1 2" key="1">
    <citation type="submission" date="2019-02" db="EMBL/GenBank/DDBJ databases">
        <title>Bacterial novel species Emticicia sp. 17J42-9 isolated from soil.</title>
        <authorList>
            <person name="Jung H.-Y."/>
        </authorList>
    </citation>
    <scope>NUCLEOTIDE SEQUENCE [LARGE SCALE GENOMIC DNA]</scope>
    <source>
        <strain evidence="1 2">17J42-9</strain>
    </source>
</reference>
<proteinExistence type="predicted"/>
<dbReference type="EMBL" id="SEWF01000032">
    <property type="protein sequence ID" value="RYU94055.1"/>
    <property type="molecule type" value="Genomic_DNA"/>
</dbReference>
<organism evidence="1 2">
    <name type="scientific">Emticicia agri</name>
    <dbReference type="NCBI Taxonomy" id="2492393"/>
    <lineage>
        <taxon>Bacteria</taxon>
        <taxon>Pseudomonadati</taxon>
        <taxon>Bacteroidota</taxon>
        <taxon>Cytophagia</taxon>
        <taxon>Cytophagales</taxon>
        <taxon>Leadbetterellaceae</taxon>
        <taxon>Emticicia</taxon>
    </lineage>
</organism>
<evidence type="ECO:0000313" key="2">
    <source>
        <dbReference type="Proteomes" id="UP000293162"/>
    </source>
</evidence>
<dbReference type="AlphaFoldDB" id="A0A4Q5LWT1"/>
<protein>
    <submittedName>
        <fullName evidence="1">N-acetylglutamate synthase</fullName>
    </submittedName>
</protein>
<dbReference type="Pfam" id="PF26421">
    <property type="entry name" value="Avidin_like"/>
    <property type="match status" value="1"/>
</dbReference>
<comment type="caution">
    <text evidence="1">The sequence shown here is derived from an EMBL/GenBank/DDBJ whole genome shotgun (WGS) entry which is preliminary data.</text>
</comment>
<dbReference type="OrthoDB" id="5684515at2"/>